<proteinExistence type="predicted"/>
<comment type="caution">
    <text evidence="1">The sequence shown here is derived from an EMBL/GenBank/DDBJ whole genome shotgun (WGS) entry which is preliminary data.</text>
</comment>
<organism evidence="1">
    <name type="scientific">Tanacetum cinerariifolium</name>
    <name type="common">Dalmatian daisy</name>
    <name type="synonym">Chrysanthemum cinerariifolium</name>
    <dbReference type="NCBI Taxonomy" id="118510"/>
    <lineage>
        <taxon>Eukaryota</taxon>
        <taxon>Viridiplantae</taxon>
        <taxon>Streptophyta</taxon>
        <taxon>Embryophyta</taxon>
        <taxon>Tracheophyta</taxon>
        <taxon>Spermatophyta</taxon>
        <taxon>Magnoliopsida</taxon>
        <taxon>eudicotyledons</taxon>
        <taxon>Gunneridae</taxon>
        <taxon>Pentapetalae</taxon>
        <taxon>asterids</taxon>
        <taxon>campanulids</taxon>
        <taxon>Asterales</taxon>
        <taxon>Asteraceae</taxon>
        <taxon>Asteroideae</taxon>
        <taxon>Anthemideae</taxon>
        <taxon>Anthemidinae</taxon>
        <taxon>Tanacetum</taxon>
    </lineage>
</organism>
<accession>A0A699KXU6</accession>
<feature type="non-terminal residue" evidence="1">
    <location>
        <position position="105"/>
    </location>
</feature>
<dbReference type="EMBL" id="BKCJ010566770">
    <property type="protein sequence ID" value="GFB16799.1"/>
    <property type="molecule type" value="Genomic_DNA"/>
</dbReference>
<reference evidence="1" key="1">
    <citation type="journal article" date="2019" name="Sci. Rep.">
        <title>Draft genome of Tanacetum cinerariifolium, the natural source of mosquito coil.</title>
        <authorList>
            <person name="Yamashiro T."/>
            <person name="Shiraishi A."/>
            <person name="Satake H."/>
            <person name="Nakayama K."/>
        </authorList>
    </citation>
    <scope>NUCLEOTIDE SEQUENCE</scope>
</reference>
<evidence type="ECO:0000313" key="1">
    <source>
        <dbReference type="EMBL" id="GFB16799.1"/>
    </source>
</evidence>
<keyword evidence="1" id="KW-0808">Transferase</keyword>
<protein>
    <submittedName>
        <fullName evidence="1">Reverse transcriptase domain-containing protein</fullName>
    </submittedName>
</protein>
<name>A0A699KXU6_TANCI</name>
<dbReference type="GO" id="GO:0003964">
    <property type="term" value="F:RNA-directed DNA polymerase activity"/>
    <property type="evidence" value="ECO:0007669"/>
    <property type="project" value="UniProtKB-KW"/>
</dbReference>
<dbReference type="AlphaFoldDB" id="A0A699KXU6"/>
<gene>
    <name evidence="1" type="ORF">Tci_688770</name>
</gene>
<keyword evidence="1" id="KW-0548">Nucleotidyltransferase</keyword>
<sequence length="105" mass="11340">MTTMGNFRKVVATCGRAEGPRLGLELNIKKTEVFWPSCNGVKVEDGLFPSDIGRPTLGVKLLGGAVSRDAGFISSLAVRRASRAVELMSLLPSLRDPQSELLLLR</sequence>
<keyword evidence="1" id="KW-0695">RNA-directed DNA polymerase</keyword>